<dbReference type="PANTHER" id="PTHR24092">
    <property type="entry name" value="PROBABLE PHOSPHOLIPID-TRANSPORTING ATPASE"/>
    <property type="match status" value="1"/>
</dbReference>
<evidence type="ECO:0000256" key="1">
    <source>
        <dbReference type="SAM" id="Phobius"/>
    </source>
</evidence>
<accession>A0A4Z2CEM7</accession>
<protein>
    <recommendedName>
        <fullName evidence="2">P-type ATPase N-terminal domain-containing protein</fullName>
    </recommendedName>
</protein>
<evidence type="ECO:0000313" key="4">
    <source>
        <dbReference type="Proteomes" id="UP000516260"/>
    </source>
</evidence>
<keyword evidence="1" id="KW-1133">Transmembrane helix</keyword>
<dbReference type="EMBL" id="SWLE01000002">
    <property type="protein sequence ID" value="TNN02600.1"/>
    <property type="molecule type" value="Genomic_DNA"/>
</dbReference>
<dbReference type="InterPro" id="IPR023298">
    <property type="entry name" value="ATPase_P-typ_TM_dom_sf"/>
</dbReference>
<evidence type="ECO:0000313" key="3">
    <source>
        <dbReference type="EMBL" id="TNN02600.1"/>
    </source>
</evidence>
<dbReference type="Gene3D" id="2.70.150.10">
    <property type="entry name" value="Calcium-transporting ATPase, cytoplasmic transduction domain A"/>
    <property type="match status" value="1"/>
</dbReference>
<feature type="transmembrane region" description="Helical" evidence="1">
    <location>
        <begin position="58"/>
        <end position="87"/>
    </location>
</feature>
<dbReference type="Pfam" id="PF16209">
    <property type="entry name" value="PhoLip_ATPase_N"/>
    <property type="match status" value="1"/>
</dbReference>
<proteinExistence type="predicted"/>
<dbReference type="AlphaFoldDB" id="A0A4Z2CEM7"/>
<dbReference type="GO" id="GO:0005886">
    <property type="term" value="C:plasma membrane"/>
    <property type="evidence" value="ECO:0007669"/>
    <property type="project" value="TreeGrafter"/>
</dbReference>
<sequence length="354" mass="40531">MFRTKPPPEEERRVRANNREYNEKFQYANNCIMTSKYNIITFLPVNLFEQFQEVANTYFLFLLILQLIPQISSLSWFTTIVPLALVLSITAVKDATDDYFRHKSDNQVNNRQSQVLIRGSLQKEKWMNIRVGDIIKLESNQFVTADLLLLSTTEPHGLCYIETAELDGETNMKVRQSVSVTSELGDPNNLASFDGEVVCEPPNNKLDHFSGTLFWGDKKYPLTNHNMLLRGCVLRNTEACYGLVIFAGPDTKLMQNSGRTKFKRTSIDRLMNTLVLWIFGFLVCMGVILAVGNAIWESEVGSLFQSYLPWDPPVRQLPVLRLPVLLVLRHHSQHRGAHLSLCQVRSEQLIRHAN</sequence>
<dbReference type="GO" id="GO:0140326">
    <property type="term" value="F:ATPase-coupled intramembrane lipid transporter activity"/>
    <property type="evidence" value="ECO:0007669"/>
    <property type="project" value="TreeGrafter"/>
</dbReference>
<dbReference type="GO" id="GO:0005802">
    <property type="term" value="C:trans-Golgi network"/>
    <property type="evidence" value="ECO:0007669"/>
    <property type="project" value="TreeGrafter"/>
</dbReference>
<dbReference type="PANTHER" id="PTHR24092:SF46">
    <property type="entry name" value="PHOSPHOLIPID-TRANSPORTING ATPASE ID"/>
    <property type="match status" value="1"/>
</dbReference>
<feature type="transmembrane region" description="Helical" evidence="1">
    <location>
        <begin position="274"/>
        <end position="296"/>
    </location>
</feature>
<keyword evidence="1" id="KW-0812">Transmembrane</keyword>
<reference evidence="3 4" key="1">
    <citation type="submission" date="2019-04" db="EMBL/GenBank/DDBJ databases">
        <title>The sequence and de novo assembly of Takifugu bimaculatus genome using PacBio and Hi-C technologies.</title>
        <authorList>
            <person name="Xu P."/>
            <person name="Liu B."/>
            <person name="Zhou Z."/>
        </authorList>
    </citation>
    <scope>NUCLEOTIDE SEQUENCE [LARGE SCALE GENOMIC DNA]</scope>
    <source>
        <strain evidence="3">TB-2018</strain>
        <tissue evidence="3">Muscle</tissue>
    </source>
</reference>
<gene>
    <name evidence="3" type="ORF">fugu_010087</name>
</gene>
<keyword evidence="1" id="KW-0472">Membrane</keyword>
<dbReference type="GO" id="GO:0007030">
    <property type="term" value="P:Golgi organization"/>
    <property type="evidence" value="ECO:0007669"/>
    <property type="project" value="TreeGrafter"/>
</dbReference>
<dbReference type="GO" id="GO:0045332">
    <property type="term" value="P:phospholipid translocation"/>
    <property type="evidence" value="ECO:0007669"/>
    <property type="project" value="TreeGrafter"/>
</dbReference>
<comment type="caution">
    <text evidence="3">The sequence shown here is derived from an EMBL/GenBank/DDBJ whole genome shotgun (WGS) entry which is preliminary data.</text>
</comment>
<feature type="domain" description="P-type ATPase N-terminal" evidence="2">
    <location>
        <begin position="14"/>
        <end position="80"/>
    </location>
</feature>
<dbReference type="SUPFAM" id="SSF81653">
    <property type="entry name" value="Calcium ATPase, transduction domain A"/>
    <property type="match status" value="1"/>
</dbReference>
<name>A0A4Z2CEM7_9TELE</name>
<organism evidence="3 4">
    <name type="scientific">Takifugu bimaculatus</name>
    <dbReference type="NCBI Taxonomy" id="433685"/>
    <lineage>
        <taxon>Eukaryota</taxon>
        <taxon>Metazoa</taxon>
        <taxon>Chordata</taxon>
        <taxon>Craniata</taxon>
        <taxon>Vertebrata</taxon>
        <taxon>Euteleostomi</taxon>
        <taxon>Actinopterygii</taxon>
        <taxon>Neopterygii</taxon>
        <taxon>Teleostei</taxon>
        <taxon>Neoteleostei</taxon>
        <taxon>Acanthomorphata</taxon>
        <taxon>Eupercaria</taxon>
        <taxon>Tetraodontiformes</taxon>
        <taxon>Tetradontoidea</taxon>
        <taxon>Tetraodontidae</taxon>
        <taxon>Takifugu</taxon>
    </lineage>
</organism>
<keyword evidence="4" id="KW-1185">Reference proteome</keyword>
<evidence type="ECO:0000259" key="2">
    <source>
        <dbReference type="Pfam" id="PF16209"/>
    </source>
</evidence>
<dbReference type="InterPro" id="IPR008250">
    <property type="entry name" value="ATPase_P-typ_transduc_dom_A_sf"/>
</dbReference>
<dbReference type="InterPro" id="IPR032631">
    <property type="entry name" value="P-type_ATPase_N"/>
</dbReference>
<dbReference type="SUPFAM" id="SSF81665">
    <property type="entry name" value="Calcium ATPase, transmembrane domain M"/>
    <property type="match status" value="1"/>
</dbReference>
<dbReference type="Proteomes" id="UP000516260">
    <property type="component" value="Chromosome 10"/>
</dbReference>
<dbReference type="FunFam" id="2.70.150.10:FF:000025">
    <property type="entry name" value="Phospholipid-transporting ATPase"/>
    <property type="match status" value="1"/>
</dbReference>